<dbReference type="Pfam" id="PF00753">
    <property type="entry name" value="Lactamase_B"/>
    <property type="match status" value="1"/>
</dbReference>
<evidence type="ECO:0000256" key="2">
    <source>
        <dbReference type="ARBA" id="ARBA00022723"/>
    </source>
</evidence>
<keyword evidence="3 6" id="KW-0378">Hydrolase</keyword>
<evidence type="ECO:0000256" key="1">
    <source>
        <dbReference type="ARBA" id="ARBA00001947"/>
    </source>
</evidence>
<evidence type="ECO:0000256" key="4">
    <source>
        <dbReference type="ARBA" id="ARBA00022833"/>
    </source>
</evidence>
<dbReference type="CDD" id="cd06262">
    <property type="entry name" value="metallo-hydrolase-like_MBL-fold"/>
    <property type="match status" value="1"/>
</dbReference>
<dbReference type="Gene3D" id="3.60.15.10">
    <property type="entry name" value="Ribonuclease Z/Hydroxyacylglutathione hydrolase-like"/>
    <property type="match status" value="1"/>
</dbReference>
<dbReference type="GO" id="GO:0016787">
    <property type="term" value="F:hydrolase activity"/>
    <property type="evidence" value="ECO:0007669"/>
    <property type="project" value="UniProtKB-KW"/>
</dbReference>
<comment type="caution">
    <text evidence="6">The sequence shown here is derived from an EMBL/GenBank/DDBJ whole genome shotgun (WGS) entry which is preliminary data.</text>
</comment>
<dbReference type="GO" id="GO:0046872">
    <property type="term" value="F:metal ion binding"/>
    <property type="evidence" value="ECO:0007669"/>
    <property type="project" value="UniProtKB-KW"/>
</dbReference>
<dbReference type="STRING" id="137838.GCA_001458595_01970"/>
<dbReference type="SMART" id="SM00849">
    <property type="entry name" value="Lactamase_B"/>
    <property type="match status" value="1"/>
</dbReference>
<dbReference type="EMBL" id="PDCJ01000001">
    <property type="protein sequence ID" value="PEG30627.1"/>
    <property type="molecule type" value="Genomic_DNA"/>
</dbReference>
<evidence type="ECO:0000259" key="5">
    <source>
        <dbReference type="SMART" id="SM00849"/>
    </source>
</evidence>
<comment type="cofactor">
    <cofactor evidence="1">
        <name>Zn(2+)</name>
        <dbReference type="ChEBI" id="CHEBI:29105"/>
    </cofactor>
</comment>
<dbReference type="PANTHER" id="PTHR46233">
    <property type="entry name" value="HYDROXYACYLGLUTATHIONE HYDROLASE GLOC"/>
    <property type="match status" value="1"/>
</dbReference>
<dbReference type="Proteomes" id="UP000220840">
    <property type="component" value="Unassembled WGS sequence"/>
</dbReference>
<dbReference type="InterPro" id="IPR036866">
    <property type="entry name" value="RibonucZ/Hydroxyglut_hydro"/>
</dbReference>
<dbReference type="AlphaFoldDB" id="A0A2A7MGF2"/>
<reference evidence="6 7" key="1">
    <citation type="submission" date="2017-10" db="EMBL/GenBank/DDBJ databases">
        <title>Effective Description of Clostridium neonatale sp. nov. linked to necrotizing enterocolitis in neonates and a clarification of species assignable to the genus Clostridium (Prazmowski 1880) emend. Lawson and Rainey 2016.</title>
        <authorList>
            <person name="Bernard K."/>
            <person name="Burdz T."/>
            <person name="Wiebe D."/>
            <person name="Balcewich B."/>
            <person name="Alfa M."/>
            <person name="Bernier A.-M."/>
        </authorList>
    </citation>
    <scope>NUCLEOTIDE SEQUENCE [LARGE SCALE GENOMIC DNA]</scope>
    <source>
        <strain evidence="6 7">LCDC99A005</strain>
    </source>
</reference>
<dbReference type="RefSeq" id="WP_058294798.1">
    <property type="nucleotide sequence ID" value="NZ_CAMRXG010000022.1"/>
</dbReference>
<evidence type="ECO:0000313" key="7">
    <source>
        <dbReference type="Proteomes" id="UP000220840"/>
    </source>
</evidence>
<evidence type="ECO:0000313" key="6">
    <source>
        <dbReference type="EMBL" id="PEG30627.1"/>
    </source>
</evidence>
<dbReference type="SUPFAM" id="SSF56281">
    <property type="entry name" value="Metallo-hydrolase/oxidoreductase"/>
    <property type="match status" value="1"/>
</dbReference>
<proteinExistence type="predicted"/>
<dbReference type="PANTHER" id="PTHR46233:SF3">
    <property type="entry name" value="HYDROXYACYLGLUTATHIONE HYDROLASE GLOC"/>
    <property type="match status" value="1"/>
</dbReference>
<evidence type="ECO:0000256" key="3">
    <source>
        <dbReference type="ARBA" id="ARBA00022801"/>
    </source>
</evidence>
<organism evidence="6 7">
    <name type="scientific">Clostridium neonatale</name>
    <dbReference type="NCBI Taxonomy" id="137838"/>
    <lineage>
        <taxon>Bacteria</taxon>
        <taxon>Bacillati</taxon>
        <taxon>Bacillota</taxon>
        <taxon>Clostridia</taxon>
        <taxon>Eubacteriales</taxon>
        <taxon>Clostridiaceae</taxon>
        <taxon>Clostridium</taxon>
    </lineage>
</organism>
<dbReference type="InterPro" id="IPR051453">
    <property type="entry name" value="MBL_Glyoxalase_II"/>
</dbReference>
<name>A0A2A7MGF2_9CLOT</name>
<protein>
    <submittedName>
        <fullName evidence="6">MBL fold metallo-hydrolase</fullName>
    </submittedName>
</protein>
<feature type="domain" description="Metallo-beta-lactamase" evidence="5">
    <location>
        <begin position="12"/>
        <end position="183"/>
    </location>
</feature>
<keyword evidence="7" id="KW-1185">Reference proteome</keyword>
<keyword evidence="4" id="KW-0862">Zinc</keyword>
<accession>A0A2A7MGF2</accession>
<sequence>MIIEAIPAGIYDANCYILVEENTKECGIIDPGGDSQRLISQIDKLNAKPKFILLTHGHMDHVGGVIDLVKKYNIPFYISKADEEYMEKDDFVFGTLPKASGYLKENDILKLGDEIIKVLETPGHTKGGLCFLLNNDKVFTGDTLFNGSIGRTDFIGGSMSEIINSIKEKLLPLGDKVDVYPGHGDMTTIEHEKKYNPFL</sequence>
<gene>
    <name evidence="6" type="ORF">CQ394_02570</name>
</gene>
<dbReference type="OrthoDB" id="9802248at2"/>
<keyword evidence="2" id="KW-0479">Metal-binding</keyword>
<dbReference type="InterPro" id="IPR001279">
    <property type="entry name" value="Metallo-B-lactamas"/>
</dbReference>